<evidence type="ECO:0000256" key="12">
    <source>
        <dbReference type="SAM" id="Phobius"/>
    </source>
</evidence>
<feature type="transmembrane region" description="Helical" evidence="12">
    <location>
        <begin position="12"/>
        <end position="34"/>
    </location>
</feature>
<evidence type="ECO:0000256" key="10">
    <source>
        <dbReference type="ARBA" id="ARBA00042775"/>
    </source>
</evidence>
<keyword evidence="15" id="KW-1185">Reference proteome</keyword>
<gene>
    <name evidence="14" type="ORF">ACFSJ3_16395</name>
</gene>
<evidence type="ECO:0000313" key="15">
    <source>
        <dbReference type="Proteomes" id="UP001597380"/>
    </source>
</evidence>
<dbReference type="PROSITE" id="PS50198">
    <property type="entry name" value="PPIC_PPIASE_2"/>
    <property type="match status" value="1"/>
</dbReference>
<dbReference type="Pfam" id="PF13624">
    <property type="entry name" value="SurA_N_3"/>
    <property type="match status" value="1"/>
</dbReference>
<feature type="domain" description="PpiC" evidence="13">
    <location>
        <begin position="268"/>
        <end position="361"/>
    </location>
</feature>
<keyword evidence="2" id="KW-1003">Cell membrane</keyword>
<dbReference type="Gene3D" id="3.10.50.40">
    <property type="match status" value="1"/>
</dbReference>
<evidence type="ECO:0000256" key="2">
    <source>
        <dbReference type="ARBA" id="ARBA00022475"/>
    </source>
</evidence>
<sequence length="634" mass="69433">MLDTIREGVHGTAAKIVLGLIILSFALAGVGSYIGGSNIQPAAVVNGEEISPQAFEAAYQNERARMERQFGQLFGQLASDSAYMQRFRSSVLDRLVDEVLTDQTAHELGLRVSDEAIKDAITSMPEFQVNGQFSNDVYLSVVRRQNMSTSQFREYLRREMTRRQLLQALIGTDFVTDAELKTRYALDNETRDIRLLTVDSASFLDSVEVTEELLQETYVQQADRFVNPEQVALEYVELNVAELAKDKVASDDEVLAYYEENGALYQLSERRKVAHILLPAGESEKAAQLLSELTAGADFAELAKTNSIDTFSGENGGELDWFERGTYGEEFDDAAYELANVGDVSAPVETSNGIHLIKLLALEKGQKQPLDDVKDAIAQQIKKQKAEEEFVELQSAMTNMAFEIPDTLVDAADAAGVEVKSTELFSQNAAPAPFNNPDLLTAAFGDTVLIEGLNSDPVEVGAEQVFIVRLKEHKPSSQLTLEDVKSQLETQVKQRLANEKAEALSAELVAKLEAGEELTEVLTSNGLAFEEKLAITRFGNEVAPGVRDVAFSLAPSVERVSAEQARIPGGKYAVVELVKVNPAAEPQASQLEALNAQLAPQVIEQAYQPVIAMLRERAEVKYPAAAANQSDDVQ</sequence>
<dbReference type="Proteomes" id="UP001597380">
    <property type="component" value="Unassembled WGS sequence"/>
</dbReference>
<dbReference type="InterPro" id="IPR027304">
    <property type="entry name" value="Trigger_fact/SurA_dom_sf"/>
</dbReference>
<comment type="subcellular location">
    <subcellularLocation>
        <location evidence="1">Cell inner membrane</location>
        <topology evidence="1">Single-pass type II membrane protein</topology>
        <orientation evidence="1">Periplasmic side</orientation>
    </subcellularLocation>
</comment>
<keyword evidence="6 12" id="KW-0472">Membrane</keyword>
<dbReference type="PANTHER" id="PTHR47529:SF1">
    <property type="entry name" value="PERIPLASMIC CHAPERONE PPID"/>
    <property type="match status" value="1"/>
</dbReference>
<keyword evidence="11" id="KW-0697">Rotamase</keyword>
<reference evidence="15" key="1">
    <citation type="journal article" date="2019" name="Int. J. Syst. Evol. Microbiol.">
        <title>The Global Catalogue of Microorganisms (GCM) 10K type strain sequencing project: providing services to taxonomists for standard genome sequencing and annotation.</title>
        <authorList>
            <consortium name="The Broad Institute Genomics Platform"/>
            <consortium name="The Broad Institute Genome Sequencing Center for Infectious Disease"/>
            <person name="Wu L."/>
            <person name="Ma J."/>
        </authorList>
    </citation>
    <scope>NUCLEOTIDE SEQUENCE [LARGE SCALE GENOMIC DNA]</scope>
    <source>
        <strain evidence="15">CGMCC 1.10992</strain>
    </source>
</reference>
<evidence type="ECO:0000256" key="7">
    <source>
        <dbReference type="ARBA" id="ARBA00023186"/>
    </source>
</evidence>
<name>A0ABW4XRU5_9GAMM</name>
<protein>
    <recommendedName>
        <fullName evidence="9">Periplasmic chaperone PpiD</fullName>
    </recommendedName>
    <alternativeName>
        <fullName evidence="10">Periplasmic folding chaperone</fullName>
    </alternativeName>
</protein>
<evidence type="ECO:0000256" key="3">
    <source>
        <dbReference type="ARBA" id="ARBA00022519"/>
    </source>
</evidence>
<evidence type="ECO:0000256" key="9">
    <source>
        <dbReference type="ARBA" id="ARBA00040743"/>
    </source>
</evidence>
<dbReference type="InterPro" id="IPR052029">
    <property type="entry name" value="PpiD_chaperone"/>
</dbReference>
<evidence type="ECO:0000313" key="14">
    <source>
        <dbReference type="EMBL" id="MFD2097574.1"/>
    </source>
</evidence>
<proteinExistence type="inferred from homology"/>
<keyword evidence="3" id="KW-0997">Cell inner membrane</keyword>
<keyword evidence="7" id="KW-0143">Chaperone</keyword>
<dbReference type="SUPFAM" id="SSF109998">
    <property type="entry name" value="Triger factor/SurA peptide-binding domain-like"/>
    <property type="match status" value="1"/>
</dbReference>
<dbReference type="SUPFAM" id="SSF54534">
    <property type="entry name" value="FKBP-like"/>
    <property type="match status" value="1"/>
</dbReference>
<dbReference type="Gene3D" id="1.10.4030.10">
    <property type="entry name" value="Porin chaperone SurA, peptide-binding domain"/>
    <property type="match status" value="1"/>
</dbReference>
<evidence type="ECO:0000259" key="13">
    <source>
        <dbReference type="PROSITE" id="PS50198"/>
    </source>
</evidence>
<evidence type="ECO:0000256" key="8">
    <source>
        <dbReference type="ARBA" id="ARBA00038408"/>
    </source>
</evidence>
<accession>A0ABW4XRU5</accession>
<dbReference type="EMBL" id="JBHUHT010000026">
    <property type="protein sequence ID" value="MFD2097574.1"/>
    <property type="molecule type" value="Genomic_DNA"/>
</dbReference>
<dbReference type="InterPro" id="IPR000297">
    <property type="entry name" value="PPIase_PpiC"/>
</dbReference>
<comment type="caution">
    <text evidence="14">The sequence shown here is derived from an EMBL/GenBank/DDBJ whole genome shotgun (WGS) entry which is preliminary data.</text>
</comment>
<dbReference type="PANTHER" id="PTHR47529">
    <property type="entry name" value="PEPTIDYL-PROLYL CIS-TRANS ISOMERASE D"/>
    <property type="match status" value="1"/>
</dbReference>
<evidence type="ECO:0000256" key="4">
    <source>
        <dbReference type="ARBA" id="ARBA00022692"/>
    </source>
</evidence>
<keyword evidence="5 12" id="KW-1133">Transmembrane helix</keyword>
<dbReference type="InterPro" id="IPR046357">
    <property type="entry name" value="PPIase_dom_sf"/>
</dbReference>
<keyword evidence="11" id="KW-0413">Isomerase</keyword>
<comment type="similarity">
    <text evidence="8">Belongs to the PpiD chaperone family.</text>
</comment>
<keyword evidence="4 12" id="KW-0812">Transmembrane</keyword>
<dbReference type="RefSeq" id="WP_345341636.1">
    <property type="nucleotide sequence ID" value="NZ_BAABLI010000030.1"/>
</dbReference>
<dbReference type="Pfam" id="PF00639">
    <property type="entry name" value="Rotamase"/>
    <property type="match status" value="1"/>
</dbReference>
<evidence type="ECO:0000256" key="6">
    <source>
        <dbReference type="ARBA" id="ARBA00023136"/>
    </source>
</evidence>
<evidence type="ECO:0000256" key="11">
    <source>
        <dbReference type="PROSITE-ProRule" id="PRU00278"/>
    </source>
</evidence>
<evidence type="ECO:0000256" key="5">
    <source>
        <dbReference type="ARBA" id="ARBA00022989"/>
    </source>
</evidence>
<evidence type="ECO:0000256" key="1">
    <source>
        <dbReference type="ARBA" id="ARBA00004382"/>
    </source>
</evidence>
<organism evidence="14 15">
    <name type="scientific">Corallincola platygyrae</name>
    <dbReference type="NCBI Taxonomy" id="1193278"/>
    <lineage>
        <taxon>Bacteria</taxon>
        <taxon>Pseudomonadati</taxon>
        <taxon>Pseudomonadota</taxon>
        <taxon>Gammaproteobacteria</taxon>
        <taxon>Alteromonadales</taxon>
        <taxon>Psychromonadaceae</taxon>
        <taxon>Corallincola</taxon>
    </lineage>
</organism>